<comment type="cofactor">
    <cofactor evidence="10">
        <name>[4Fe-4S] cluster</name>
        <dbReference type="ChEBI" id="CHEBI:49883"/>
    </cofactor>
    <text evidence="10">Binds 3 [4Fe-4S] clusters.</text>
</comment>
<keyword evidence="8 10" id="KW-0411">Iron-sulfur</keyword>
<dbReference type="AlphaFoldDB" id="A0A9X1SFJ1"/>
<dbReference type="EC" id="7.-.-.-" evidence="10"/>
<protein>
    <recommendedName>
        <fullName evidence="10">Ion-translocating oxidoreductase complex subunit B</fullName>
        <ecNumber evidence="10">7.-.-.-</ecNumber>
    </recommendedName>
    <alternativeName>
        <fullName evidence="10">Rnf electron transport complex subunit B</fullName>
    </alternativeName>
</protein>
<dbReference type="EMBL" id="JAJKFT010000004">
    <property type="protein sequence ID" value="MCC9627807.1"/>
    <property type="molecule type" value="Genomic_DNA"/>
</dbReference>
<reference evidence="13" key="1">
    <citation type="submission" date="2021-11" db="EMBL/GenBank/DDBJ databases">
        <title>Genome sequence.</title>
        <authorList>
            <person name="Sun Q."/>
        </authorList>
    </citation>
    <scope>NUCLEOTIDE SEQUENCE</scope>
    <source>
        <strain evidence="13">JC732</strain>
    </source>
</reference>
<dbReference type="GO" id="GO:0046872">
    <property type="term" value="F:metal ion binding"/>
    <property type="evidence" value="ECO:0007669"/>
    <property type="project" value="UniProtKB-KW"/>
</dbReference>
<dbReference type="InterPro" id="IPR007202">
    <property type="entry name" value="4Fe-4S_dom"/>
</dbReference>
<evidence type="ECO:0000256" key="10">
    <source>
        <dbReference type="HAMAP-Rule" id="MF_00463"/>
    </source>
</evidence>
<keyword evidence="3 10" id="KW-0479">Metal-binding</keyword>
<dbReference type="SUPFAM" id="SSF54862">
    <property type="entry name" value="4Fe-4S ferredoxins"/>
    <property type="match status" value="1"/>
</dbReference>
<dbReference type="GO" id="GO:0009055">
    <property type="term" value="F:electron transfer activity"/>
    <property type="evidence" value="ECO:0007669"/>
    <property type="project" value="InterPro"/>
</dbReference>
<feature type="binding site" evidence="10">
    <location>
        <position position="179"/>
    </location>
    <ligand>
        <name>[4Fe-4S] cluster</name>
        <dbReference type="ChEBI" id="CHEBI:49883"/>
        <label>3</label>
    </ligand>
</feature>
<keyword evidence="7 10" id="KW-0408">Iron</keyword>
<evidence type="ECO:0000259" key="12">
    <source>
        <dbReference type="PROSITE" id="PS51656"/>
    </source>
</evidence>
<dbReference type="Gene3D" id="1.10.15.40">
    <property type="entry name" value="Electron transport complex subunit B, putative Fe-S cluster"/>
    <property type="match status" value="1"/>
</dbReference>
<dbReference type="PROSITE" id="PS51379">
    <property type="entry name" value="4FE4S_FER_2"/>
    <property type="match status" value="1"/>
</dbReference>
<dbReference type="Pfam" id="PF04060">
    <property type="entry name" value="FeS"/>
    <property type="match status" value="1"/>
</dbReference>
<feature type="binding site" evidence="10">
    <location>
        <position position="149"/>
    </location>
    <ligand>
        <name>[4Fe-4S] cluster</name>
        <dbReference type="ChEBI" id="CHEBI:49883"/>
        <label>2</label>
    </ligand>
</feature>
<feature type="binding site" evidence="10">
    <location>
        <position position="139"/>
    </location>
    <ligand>
        <name>[4Fe-4S] cluster</name>
        <dbReference type="ChEBI" id="CHEBI:49883"/>
        <label>2</label>
    </ligand>
</feature>
<feature type="binding site" evidence="10">
    <location>
        <position position="76"/>
    </location>
    <ligand>
        <name>[4Fe-4S] cluster</name>
        <dbReference type="ChEBI" id="CHEBI:49883"/>
        <label>1</label>
    </ligand>
</feature>
<dbReference type="HAMAP" id="MF_00463">
    <property type="entry name" value="RsxB_RnfB"/>
    <property type="match status" value="1"/>
</dbReference>
<dbReference type="InterPro" id="IPR017900">
    <property type="entry name" value="4Fe4S_Fe_S_CS"/>
</dbReference>
<feature type="binding site" evidence="10">
    <location>
        <position position="51"/>
    </location>
    <ligand>
        <name>[4Fe-4S] cluster</name>
        <dbReference type="ChEBI" id="CHEBI:49883"/>
        <label>1</label>
    </ligand>
</feature>
<evidence type="ECO:0000256" key="5">
    <source>
        <dbReference type="ARBA" id="ARBA00022967"/>
    </source>
</evidence>
<dbReference type="PANTHER" id="PTHR43560:SF1">
    <property type="entry name" value="ION-TRANSLOCATING OXIDOREDUCTASE COMPLEX SUBUNIT B"/>
    <property type="match status" value="1"/>
</dbReference>
<keyword evidence="10" id="KW-1003">Cell membrane</keyword>
<dbReference type="PROSITE" id="PS00198">
    <property type="entry name" value="4FE4S_FER_1"/>
    <property type="match status" value="1"/>
</dbReference>
<evidence type="ECO:0000256" key="6">
    <source>
        <dbReference type="ARBA" id="ARBA00022982"/>
    </source>
</evidence>
<keyword evidence="14" id="KW-1185">Reference proteome</keyword>
<feature type="binding site" evidence="10">
    <location>
        <position position="183"/>
    </location>
    <ligand>
        <name>[4Fe-4S] cluster</name>
        <dbReference type="ChEBI" id="CHEBI:49883"/>
        <label>2</label>
    </ligand>
</feature>
<comment type="function">
    <text evidence="10">Part of a membrane-bound complex that couples electron transfer with translocation of ions across the membrane.</text>
</comment>
<dbReference type="InterPro" id="IPR010207">
    <property type="entry name" value="Elect_transpt_cplx_RnfB/RsxB"/>
</dbReference>
<comment type="caution">
    <text evidence="13">The sequence shown here is derived from an EMBL/GenBank/DDBJ whole genome shotgun (WGS) entry which is preliminary data.</text>
</comment>
<dbReference type="PANTHER" id="PTHR43560">
    <property type="entry name" value="ION-TRANSLOCATING OXIDOREDUCTASE COMPLEX SUBUNIT B"/>
    <property type="match status" value="1"/>
</dbReference>
<dbReference type="GO" id="GO:0051539">
    <property type="term" value="F:4 iron, 4 sulfur cluster binding"/>
    <property type="evidence" value="ECO:0007669"/>
    <property type="project" value="UniProtKB-UniRule"/>
</dbReference>
<comment type="similarity">
    <text evidence="10">Belongs to the 4Fe4S bacterial-type ferredoxin family. RnfB subfamily.</text>
</comment>
<feature type="domain" description="4Fe-4S ferredoxin-type" evidence="11">
    <location>
        <begin position="164"/>
        <end position="193"/>
    </location>
</feature>
<comment type="subunit">
    <text evidence="10">The complex is composed of six subunits: RnfA, RnfB, RnfC, RnfD, RnfE and RnfG.</text>
</comment>
<evidence type="ECO:0000256" key="7">
    <source>
        <dbReference type="ARBA" id="ARBA00023004"/>
    </source>
</evidence>
<dbReference type="PROSITE" id="PS51656">
    <property type="entry name" value="4FE4S"/>
    <property type="match status" value="1"/>
</dbReference>
<dbReference type="InterPro" id="IPR017896">
    <property type="entry name" value="4Fe4S_Fe-S-bd"/>
</dbReference>
<feature type="binding site" evidence="10">
    <location>
        <position position="153"/>
    </location>
    <ligand>
        <name>[4Fe-4S] cluster</name>
        <dbReference type="ChEBI" id="CHEBI:49883"/>
        <label>3</label>
    </ligand>
</feature>
<keyword evidence="6 10" id="KW-0249">Electron transport</keyword>
<gene>
    <name evidence="10" type="primary">rnfB</name>
    <name evidence="13" type="ORF">LOC68_05320</name>
</gene>
<dbReference type="GO" id="GO:0005886">
    <property type="term" value="C:plasma membrane"/>
    <property type="evidence" value="ECO:0007669"/>
    <property type="project" value="UniProtKB-SubCell"/>
</dbReference>
<evidence type="ECO:0000313" key="14">
    <source>
        <dbReference type="Proteomes" id="UP001139103"/>
    </source>
</evidence>
<name>A0A9X1SFJ1_9BACT</name>
<feature type="binding site" evidence="10">
    <location>
        <position position="143"/>
    </location>
    <ligand>
        <name>[4Fe-4S] cluster</name>
        <dbReference type="ChEBI" id="CHEBI:49883"/>
        <label>2</label>
    </ligand>
</feature>
<sequence>MNLLTALGAALLLGGLTFSLASVLVIAGRFLAVDEDPRIGMVDKMLPQANCGACGVPGCSAFASAVVAGTLPPGKCTVSSPEELARLAAFLGVEIGAEERLVARIACAGGVNVAKWSTEYAGTKSCAAATLVGGGGKACLYGCLGLADCAVACDFDAIVMNEHNLPVVLEDRCTACGDCVAACPKGLFTLQPISHRLFVACASLDNGRGVLDNCNVGCTGCTKCAKDSDGHIEMQGHLPVILGPEGGRMKSPIDGCPTGAIVWLDPELGPQIGETALKKKRRSEMKEEVS</sequence>
<evidence type="ECO:0000259" key="11">
    <source>
        <dbReference type="PROSITE" id="PS51379"/>
    </source>
</evidence>
<evidence type="ECO:0000256" key="1">
    <source>
        <dbReference type="ARBA" id="ARBA00022448"/>
    </source>
</evidence>
<proteinExistence type="inferred from homology"/>
<evidence type="ECO:0000256" key="8">
    <source>
        <dbReference type="ARBA" id="ARBA00023014"/>
    </source>
</evidence>
<dbReference type="Gene3D" id="3.30.70.20">
    <property type="match status" value="1"/>
</dbReference>
<feature type="binding site" evidence="10">
    <location>
        <position position="54"/>
    </location>
    <ligand>
        <name>[4Fe-4S] cluster</name>
        <dbReference type="ChEBI" id="CHEBI:49883"/>
        <label>1</label>
    </ligand>
</feature>
<keyword evidence="4 10" id="KW-0677">Repeat</keyword>
<keyword evidence="9 10" id="KW-0472">Membrane</keyword>
<accession>A0A9X1SFJ1</accession>
<evidence type="ECO:0000256" key="9">
    <source>
        <dbReference type="ARBA" id="ARBA00023136"/>
    </source>
</evidence>
<comment type="subcellular location">
    <subcellularLocation>
        <location evidence="10">Cell membrane</location>
    </subcellularLocation>
</comment>
<evidence type="ECO:0000256" key="2">
    <source>
        <dbReference type="ARBA" id="ARBA00022485"/>
    </source>
</evidence>
<dbReference type="Proteomes" id="UP001139103">
    <property type="component" value="Unassembled WGS sequence"/>
</dbReference>
<keyword evidence="5 10" id="KW-1278">Translocase</keyword>
<feature type="domain" description="4Fe-4S" evidence="12">
    <location>
        <begin position="34"/>
        <end position="93"/>
    </location>
</feature>
<dbReference type="GO" id="GO:0022900">
    <property type="term" value="P:electron transport chain"/>
    <property type="evidence" value="ECO:0007669"/>
    <property type="project" value="UniProtKB-UniRule"/>
</dbReference>
<evidence type="ECO:0000256" key="3">
    <source>
        <dbReference type="ARBA" id="ARBA00022723"/>
    </source>
</evidence>
<evidence type="ECO:0000313" key="13">
    <source>
        <dbReference type="EMBL" id="MCC9627807.1"/>
    </source>
</evidence>
<feature type="binding site" evidence="10">
    <location>
        <position position="173"/>
    </location>
    <ligand>
        <name>[4Fe-4S] cluster</name>
        <dbReference type="ChEBI" id="CHEBI:49883"/>
        <label>3</label>
    </ligand>
</feature>
<feature type="binding site" evidence="10">
    <location>
        <position position="59"/>
    </location>
    <ligand>
        <name>[4Fe-4S] cluster</name>
        <dbReference type="ChEBI" id="CHEBI:49883"/>
        <label>1</label>
    </ligand>
</feature>
<feature type="region of interest" description="Hydrophobic" evidence="10">
    <location>
        <begin position="1"/>
        <end position="28"/>
    </location>
</feature>
<organism evidence="13 14">
    <name type="scientific">Blastopirellula sediminis</name>
    <dbReference type="NCBI Taxonomy" id="2894196"/>
    <lineage>
        <taxon>Bacteria</taxon>
        <taxon>Pseudomonadati</taxon>
        <taxon>Planctomycetota</taxon>
        <taxon>Planctomycetia</taxon>
        <taxon>Pirellulales</taxon>
        <taxon>Pirellulaceae</taxon>
        <taxon>Blastopirellula</taxon>
    </lineage>
</organism>
<keyword evidence="1 10" id="KW-0813">Transport</keyword>
<dbReference type="RefSeq" id="WP_230216504.1">
    <property type="nucleotide sequence ID" value="NZ_JAJKFT010000004.1"/>
</dbReference>
<dbReference type="Pfam" id="PF12837">
    <property type="entry name" value="Fer4_6"/>
    <property type="match status" value="1"/>
</dbReference>
<evidence type="ECO:0000256" key="4">
    <source>
        <dbReference type="ARBA" id="ARBA00022737"/>
    </source>
</evidence>
<feature type="binding site" evidence="10">
    <location>
        <position position="176"/>
    </location>
    <ligand>
        <name>[4Fe-4S] cluster</name>
        <dbReference type="ChEBI" id="CHEBI:49883"/>
        <label>3</label>
    </ligand>
</feature>
<comment type="caution">
    <text evidence="10">Lacks conserved residue(s) required for the propagation of feature annotation.</text>
</comment>
<dbReference type="InterPro" id="IPR050395">
    <property type="entry name" value="4Fe4S_Ferredoxin_RnfB"/>
</dbReference>
<keyword evidence="2 10" id="KW-0004">4Fe-4S</keyword>